<keyword evidence="3" id="KW-1185">Reference proteome</keyword>
<evidence type="ECO:0000313" key="2">
    <source>
        <dbReference type="EMBL" id="MBB1062194.1"/>
    </source>
</evidence>
<evidence type="ECO:0000313" key="1">
    <source>
        <dbReference type="EMBL" id="MBB1062052.1"/>
    </source>
</evidence>
<dbReference type="Proteomes" id="UP000523196">
    <property type="component" value="Unassembled WGS sequence"/>
</dbReference>
<comment type="caution">
    <text evidence="1">The sequence shown here is derived from an EMBL/GenBank/DDBJ whole genome shotgun (WGS) entry which is preliminary data.</text>
</comment>
<dbReference type="AlphaFoldDB" id="A0A7W3TPE0"/>
<dbReference type="EMBL" id="JACHTF010000047">
    <property type="protein sequence ID" value="MBB1062194.1"/>
    <property type="molecule type" value="Genomic_DNA"/>
</dbReference>
<evidence type="ECO:0000313" key="3">
    <source>
        <dbReference type="Proteomes" id="UP000523196"/>
    </source>
</evidence>
<reference evidence="1 3" key="1">
    <citation type="submission" date="2020-08" db="EMBL/GenBank/DDBJ databases">
        <authorList>
            <person name="Xu S."/>
            <person name="Li A."/>
        </authorList>
    </citation>
    <scope>NUCLEOTIDE SEQUENCE [LARGE SCALE GENOMIC DNA]</scope>
    <source>
        <strain evidence="1 3">119BY6-57</strain>
    </source>
</reference>
<name>A0A7W3TPE0_9GAMM</name>
<dbReference type="EMBL" id="JACHTF010000022">
    <property type="protein sequence ID" value="MBB1062052.1"/>
    <property type="molecule type" value="Genomic_DNA"/>
</dbReference>
<gene>
    <name evidence="1" type="ORF">H4F98_15870</name>
    <name evidence="2" type="ORF">H4F98_16630</name>
</gene>
<organism evidence="1 3">
    <name type="scientific">Marilutibacter spongiae</name>
    <dbReference type="NCBI Taxonomy" id="2025720"/>
    <lineage>
        <taxon>Bacteria</taxon>
        <taxon>Pseudomonadati</taxon>
        <taxon>Pseudomonadota</taxon>
        <taxon>Gammaproteobacteria</taxon>
        <taxon>Lysobacterales</taxon>
        <taxon>Lysobacteraceae</taxon>
        <taxon>Marilutibacter</taxon>
    </lineage>
</organism>
<sequence length="38" mass="4275">MHATTVAIDLAKEVFELAFADGQGRVIERKRLSRRAFA</sequence>
<proteinExistence type="predicted"/>
<feature type="non-terminal residue" evidence="1">
    <location>
        <position position="38"/>
    </location>
</feature>
<protein>
    <submittedName>
        <fullName evidence="1">IS110 family transposase</fullName>
    </submittedName>
</protein>
<accession>A0A7W3TPE0</accession>